<keyword evidence="4 9" id="KW-0547">Nucleotide-binding</keyword>
<evidence type="ECO:0000256" key="1">
    <source>
        <dbReference type="ARBA" id="ARBA00012513"/>
    </source>
</evidence>
<feature type="binding site" evidence="9">
    <location>
        <position position="36"/>
    </location>
    <ligand>
        <name>ATP</name>
        <dbReference type="ChEBI" id="CHEBI:30616"/>
    </ligand>
</feature>
<proteinExistence type="predicted"/>
<evidence type="ECO:0000256" key="6">
    <source>
        <dbReference type="ARBA" id="ARBA00022840"/>
    </source>
</evidence>
<dbReference type="PROSITE" id="PS00108">
    <property type="entry name" value="PROTEIN_KINASE_ST"/>
    <property type="match status" value="1"/>
</dbReference>
<dbReference type="AlphaFoldDB" id="A0A6J4QA35"/>
<dbReference type="FunFam" id="3.30.200.20:FF:000035">
    <property type="entry name" value="Serine/threonine protein kinase Stk1"/>
    <property type="match status" value="1"/>
</dbReference>
<dbReference type="SMART" id="SM00220">
    <property type="entry name" value="S_TKc"/>
    <property type="match status" value="1"/>
</dbReference>
<dbReference type="InterPro" id="IPR017441">
    <property type="entry name" value="Protein_kinase_ATP_BS"/>
</dbReference>
<dbReference type="GO" id="GO:0045717">
    <property type="term" value="P:negative regulation of fatty acid biosynthetic process"/>
    <property type="evidence" value="ECO:0007669"/>
    <property type="project" value="UniProtKB-ARBA"/>
</dbReference>
<accession>A0A6J4QA35</accession>
<dbReference type="CDD" id="cd14014">
    <property type="entry name" value="STKc_PknB_like"/>
    <property type="match status" value="1"/>
</dbReference>
<dbReference type="SUPFAM" id="SSF56112">
    <property type="entry name" value="Protein kinase-like (PK-like)"/>
    <property type="match status" value="1"/>
</dbReference>
<dbReference type="Gene3D" id="1.10.510.10">
    <property type="entry name" value="Transferase(Phosphotransferase) domain 1"/>
    <property type="match status" value="1"/>
</dbReference>
<sequence length="542" mass="57547">MRLADRFALEREVGSGGMARVYLGRDEVLDRPVAVKVLKPMHGDTDIGVRFRREGRTAARLSHPNIVQVYDAGEGDLEGSESEVSYIVMEYLSGGDLKELIDARGSLPGAELARIGEEVCAGLAHAHGRGVVHRDIKPHNILLDEKGRAKVSDFGIARALDTTQATRTGAYLGTALYSSPEQLQGHRVTPKSDVYSLGATLYQAAAGEPPFTGTPIEVASQHVSKPPPPLTEREDDLDLGGDLEALILACLAKDADDRPSAEEAQRRFGEALPTTAVIPGAVPEEHEPEATPATARESRREPRREPQRVRPAPTVASSAGGVQRRRRGGGLLAALALVAVLAVIGAFALPGLLGGGTNTSQGGPSNEQAAAGGSNREDGNEGEGSQGDGGAENAPQPTTPGPEEASAPSEDEPEQNRTGQDGPQQQSESPEQAAAQAVEEFYTAAAAENYDKSSSLLTSGWREQYFPTQTDFETTFGSLRSIRFDGEPAAEVSGNTATVTGQTVATHDDRVERNQGTWTLINSNDRWIISEWTVDPISSRPA</sequence>
<evidence type="ECO:0000256" key="9">
    <source>
        <dbReference type="PROSITE-ProRule" id="PRU10141"/>
    </source>
</evidence>
<organism evidence="13">
    <name type="scientific">uncultured Rubrobacteraceae bacterium</name>
    <dbReference type="NCBI Taxonomy" id="349277"/>
    <lineage>
        <taxon>Bacteria</taxon>
        <taxon>Bacillati</taxon>
        <taxon>Actinomycetota</taxon>
        <taxon>Rubrobacteria</taxon>
        <taxon>Rubrobacterales</taxon>
        <taxon>Rubrobacteraceae</taxon>
        <taxon>environmental samples</taxon>
    </lineage>
</organism>
<evidence type="ECO:0000256" key="8">
    <source>
        <dbReference type="ARBA" id="ARBA00048679"/>
    </source>
</evidence>
<dbReference type="GO" id="GO:0004674">
    <property type="term" value="F:protein serine/threonine kinase activity"/>
    <property type="evidence" value="ECO:0007669"/>
    <property type="project" value="UniProtKB-KW"/>
</dbReference>
<dbReference type="SUPFAM" id="SSF54427">
    <property type="entry name" value="NTF2-like"/>
    <property type="match status" value="1"/>
</dbReference>
<evidence type="ECO:0000256" key="5">
    <source>
        <dbReference type="ARBA" id="ARBA00022777"/>
    </source>
</evidence>
<keyword evidence="6 9" id="KW-0067">ATP-binding</keyword>
<feature type="compositionally biased region" description="Polar residues" evidence="10">
    <location>
        <begin position="358"/>
        <end position="368"/>
    </location>
</feature>
<gene>
    <name evidence="13" type="ORF">AVDCRST_MAG03-3555</name>
</gene>
<comment type="catalytic activity">
    <reaction evidence="8">
        <text>L-seryl-[protein] + ATP = O-phospho-L-seryl-[protein] + ADP + H(+)</text>
        <dbReference type="Rhea" id="RHEA:17989"/>
        <dbReference type="Rhea" id="RHEA-COMP:9863"/>
        <dbReference type="Rhea" id="RHEA-COMP:11604"/>
        <dbReference type="ChEBI" id="CHEBI:15378"/>
        <dbReference type="ChEBI" id="CHEBI:29999"/>
        <dbReference type="ChEBI" id="CHEBI:30616"/>
        <dbReference type="ChEBI" id="CHEBI:83421"/>
        <dbReference type="ChEBI" id="CHEBI:456216"/>
        <dbReference type="EC" id="2.7.11.1"/>
    </reaction>
</comment>
<dbReference type="InterPro" id="IPR011009">
    <property type="entry name" value="Kinase-like_dom_sf"/>
</dbReference>
<keyword evidence="5 13" id="KW-0418">Kinase</keyword>
<dbReference type="Pfam" id="PF00069">
    <property type="entry name" value="Pkinase"/>
    <property type="match status" value="1"/>
</dbReference>
<dbReference type="InterPro" id="IPR008271">
    <property type="entry name" value="Ser/Thr_kinase_AS"/>
</dbReference>
<dbReference type="InterPro" id="IPR000719">
    <property type="entry name" value="Prot_kinase_dom"/>
</dbReference>
<feature type="transmembrane region" description="Helical" evidence="11">
    <location>
        <begin position="331"/>
        <end position="353"/>
    </location>
</feature>
<evidence type="ECO:0000256" key="7">
    <source>
        <dbReference type="ARBA" id="ARBA00047899"/>
    </source>
</evidence>
<dbReference type="Gene3D" id="3.30.200.20">
    <property type="entry name" value="Phosphorylase Kinase, domain 1"/>
    <property type="match status" value="1"/>
</dbReference>
<evidence type="ECO:0000256" key="10">
    <source>
        <dbReference type="SAM" id="MobiDB-lite"/>
    </source>
</evidence>
<evidence type="ECO:0000259" key="12">
    <source>
        <dbReference type="PROSITE" id="PS50011"/>
    </source>
</evidence>
<evidence type="ECO:0000256" key="11">
    <source>
        <dbReference type="SAM" id="Phobius"/>
    </source>
</evidence>
<comment type="catalytic activity">
    <reaction evidence="7">
        <text>L-threonyl-[protein] + ATP = O-phospho-L-threonyl-[protein] + ADP + H(+)</text>
        <dbReference type="Rhea" id="RHEA:46608"/>
        <dbReference type="Rhea" id="RHEA-COMP:11060"/>
        <dbReference type="Rhea" id="RHEA-COMP:11605"/>
        <dbReference type="ChEBI" id="CHEBI:15378"/>
        <dbReference type="ChEBI" id="CHEBI:30013"/>
        <dbReference type="ChEBI" id="CHEBI:30616"/>
        <dbReference type="ChEBI" id="CHEBI:61977"/>
        <dbReference type="ChEBI" id="CHEBI:456216"/>
        <dbReference type="EC" id="2.7.11.1"/>
    </reaction>
</comment>
<feature type="compositionally biased region" description="Basic and acidic residues" evidence="10">
    <location>
        <begin position="256"/>
        <end position="269"/>
    </location>
</feature>
<protein>
    <recommendedName>
        <fullName evidence="1">non-specific serine/threonine protein kinase</fullName>
        <ecNumber evidence="1">2.7.11.1</ecNumber>
    </recommendedName>
</protein>
<name>A0A6J4QA35_9ACTN</name>
<feature type="region of interest" description="Disordered" evidence="10">
    <location>
        <begin position="256"/>
        <end position="323"/>
    </location>
</feature>
<dbReference type="GO" id="GO:0005524">
    <property type="term" value="F:ATP binding"/>
    <property type="evidence" value="ECO:0007669"/>
    <property type="project" value="UniProtKB-UniRule"/>
</dbReference>
<feature type="compositionally biased region" description="Basic and acidic residues" evidence="10">
    <location>
        <begin position="296"/>
        <end position="308"/>
    </location>
</feature>
<dbReference type="PANTHER" id="PTHR43289">
    <property type="entry name" value="MITOGEN-ACTIVATED PROTEIN KINASE KINASE KINASE 20-RELATED"/>
    <property type="match status" value="1"/>
</dbReference>
<feature type="region of interest" description="Disordered" evidence="10">
    <location>
        <begin position="357"/>
        <end position="435"/>
    </location>
</feature>
<keyword evidence="3" id="KW-0808">Transferase</keyword>
<dbReference type="FunFam" id="1.10.510.10:FF:000021">
    <property type="entry name" value="Serine/threonine protein kinase"/>
    <property type="match status" value="1"/>
</dbReference>
<evidence type="ECO:0000256" key="2">
    <source>
        <dbReference type="ARBA" id="ARBA00022527"/>
    </source>
</evidence>
<dbReference type="InterPro" id="IPR032710">
    <property type="entry name" value="NTF2-like_dom_sf"/>
</dbReference>
<dbReference type="PROSITE" id="PS00107">
    <property type="entry name" value="PROTEIN_KINASE_ATP"/>
    <property type="match status" value="1"/>
</dbReference>
<feature type="domain" description="Protein kinase" evidence="12">
    <location>
        <begin position="7"/>
        <end position="272"/>
    </location>
</feature>
<evidence type="ECO:0000256" key="4">
    <source>
        <dbReference type="ARBA" id="ARBA00022741"/>
    </source>
</evidence>
<keyword evidence="2 13" id="KW-0723">Serine/threonine-protein kinase</keyword>
<dbReference type="PANTHER" id="PTHR43289:SF34">
    <property type="entry name" value="SERINE_THREONINE-PROTEIN KINASE YBDM-RELATED"/>
    <property type="match status" value="1"/>
</dbReference>
<evidence type="ECO:0000256" key="3">
    <source>
        <dbReference type="ARBA" id="ARBA00022679"/>
    </source>
</evidence>
<keyword evidence="11" id="KW-0812">Transmembrane</keyword>
<keyword evidence="11" id="KW-0472">Membrane</keyword>
<feature type="compositionally biased region" description="Low complexity" evidence="10">
    <location>
        <begin position="423"/>
        <end position="435"/>
    </location>
</feature>
<dbReference type="EC" id="2.7.11.1" evidence="1"/>
<dbReference type="PROSITE" id="PS50011">
    <property type="entry name" value="PROTEIN_KINASE_DOM"/>
    <property type="match status" value="1"/>
</dbReference>
<keyword evidence="11" id="KW-1133">Transmembrane helix</keyword>
<reference evidence="13" key="1">
    <citation type="submission" date="2020-02" db="EMBL/GenBank/DDBJ databases">
        <authorList>
            <person name="Meier V. D."/>
        </authorList>
    </citation>
    <scope>NUCLEOTIDE SEQUENCE</scope>
    <source>
        <strain evidence="13">AVDCRST_MAG03</strain>
    </source>
</reference>
<evidence type="ECO:0000313" key="13">
    <source>
        <dbReference type="EMBL" id="CAA9436039.1"/>
    </source>
</evidence>
<dbReference type="EMBL" id="CADCUT010000211">
    <property type="protein sequence ID" value="CAA9436039.1"/>
    <property type="molecule type" value="Genomic_DNA"/>
</dbReference>